<dbReference type="EMBL" id="ABOX02000054">
    <property type="protein sequence ID" value="EEF57892.1"/>
    <property type="molecule type" value="Genomic_DNA"/>
</dbReference>
<gene>
    <name evidence="1" type="ORF">Cflav_PD0842</name>
</gene>
<sequence>MVQWPSEDGGKTPVKTHRLNAEWPYNNMPYVSYGPFRILSDKDPVPRSNKVYIFFYKNVD</sequence>
<name>B9XQG7_PEDPL</name>
<dbReference type="STRING" id="320771.Cflav_PD0842"/>
<evidence type="ECO:0000313" key="1">
    <source>
        <dbReference type="EMBL" id="EEF57892.1"/>
    </source>
</evidence>
<evidence type="ECO:0000313" key="2">
    <source>
        <dbReference type="Proteomes" id="UP000003688"/>
    </source>
</evidence>
<accession>B9XQG7</accession>
<proteinExistence type="predicted"/>
<comment type="caution">
    <text evidence="1">The sequence shown here is derived from an EMBL/GenBank/DDBJ whole genome shotgun (WGS) entry which is preliminary data.</text>
</comment>
<keyword evidence="2" id="KW-1185">Reference proteome</keyword>
<dbReference type="AlphaFoldDB" id="B9XQG7"/>
<reference evidence="1 2" key="1">
    <citation type="journal article" date="2011" name="J. Bacteriol.">
        <title>Genome sequence of 'Pedosphaera parvula' Ellin514, an aerobic Verrucomicrobial isolate from pasture soil.</title>
        <authorList>
            <person name="Kant R."/>
            <person name="van Passel M.W."/>
            <person name="Sangwan P."/>
            <person name="Palva A."/>
            <person name="Lucas S."/>
            <person name="Copeland A."/>
            <person name="Lapidus A."/>
            <person name="Glavina Del Rio T."/>
            <person name="Dalin E."/>
            <person name="Tice H."/>
            <person name="Bruce D."/>
            <person name="Goodwin L."/>
            <person name="Pitluck S."/>
            <person name="Chertkov O."/>
            <person name="Larimer F.W."/>
            <person name="Land M.L."/>
            <person name="Hauser L."/>
            <person name="Brettin T.S."/>
            <person name="Detter J.C."/>
            <person name="Han S."/>
            <person name="de Vos W.M."/>
            <person name="Janssen P.H."/>
            <person name="Smidt H."/>
        </authorList>
    </citation>
    <scope>NUCLEOTIDE SEQUENCE [LARGE SCALE GENOMIC DNA]</scope>
    <source>
        <strain evidence="1 2">Ellin514</strain>
    </source>
</reference>
<protein>
    <submittedName>
        <fullName evidence="1">Uncharacterized protein</fullName>
    </submittedName>
</protein>
<dbReference type="Proteomes" id="UP000003688">
    <property type="component" value="Unassembled WGS sequence"/>
</dbReference>
<organism evidence="1 2">
    <name type="scientific">Pedosphaera parvula (strain Ellin514)</name>
    <dbReference type="NCBI Taxonomy" id="320771"/>
    <lineage>
        <taxon>Bacteria</taxon>
        <taxon>Pseudomonadati</taxon>
        <taxon>Verrucomicrobiota</taxon>
        <taxon>Pedosphaerae</taxon>
        <taxon>Pedosphaerales</taxon>
        <taxon>Pedosphaeraceae</taxon>
        <taxon>Pedosphaera</taxon>
    </lineage>
</organism>